<dbReference type="GO" id="GO:0016020">
    <property type="term" value="C:membrane"/>
    <property type="evidence" value="ECO:0007669"/>
    <property type="project" value="InterPro"/>
</dbReference>
<feature type="region of interest" description="Disordered" evidence="3">
    <location>
        <begin position="424"/>
        <end position="447"/>
    </location>
</feature>
<dbReference type="InterPro" id="IPR058791">
    <property type="entry name" value="3HB_CusB"/>
</dbReference>
<evidence type="ECO:0000256" key="3">
    <source>
        <dbReference type="SAM" id="MobiDB-lite"/>
    </source>
</evidence>
<evidence type="ECO:0000313" key="10">
    <source>
        <dbReference type="EMBL" id="SHE39375.1"/>
    </source>
</evidence>
<evidence type="ECO:0000259" key="7">
    <source>
        <dbReference type="Pfam" id="PF25919"/>
    </source>
</evidence>
<dbReference type="Gene3D" id="2.40.420.20">
    <property type="match status" value="1"/>
</dbReference>
<sequence>MKKQYKEWINEALKRSYVKYLLILFAGLALGWLFFHSSDSKDKAETTAKKEVHEHKHTIWTCSMHPQIKMDKPGQCPICGMDLIPLKDSGSSSDSSATIDPNAVQLSEEALALANVQTSIVGNDNRAKDLRLYGKIQPDERLMQSQTATVSGRVERLWVNFTGESVRKGQTLASVYSPEIYTAQQELLEAARMSNSQQKAYLLDAAREKLRLWNLTDQQIAAIEKSGKTSPIVEIKATTSGKVIAKQVNKGDYINQGSVLFQIADLSRVWAVFQAYEGDLPFLKPGNKIDFTLQAIPGKVFSGKVSFIDPVINPSTRTAGIRVEINNSDGKLKPEMFVTGNVKASLAKSKDQLVIPQSAVLWTGKRSVVYVKTPGTSVPTFTLREIELGPSLSGAYVVLSGLASGEEIVTNGAFAIDASAQLDGKQSMMNQDKPENKKTNSMPGMDM</sequence>
<dbReference type="GO" id="GO:0015679">
    <property type="term" value="P:plasma membrane copper ion transport"/>
    <property type="evidence" value="ECO:0007669"/>
    <property type="project" value="TreeGrafter"/>
</dbReference>
<dbReference type="OrthoDB" id="9806939at2"/>
<evidence type="ECO:0000256" key="2">
    <source>
        <dbReference type="ARBA" id="ARBA00022448"/>
    </source>
</evidence>
<dbReference type="Gene3D" id="2.40.30.170">
    <property type="match status" value="1"/>
</dbReference>
<comment type="similarity">
    <text evidence="1">Belongs to the membrane fusion protein (MFP) (TC 8.A.1) family.</text>
</comment>
<feature type="domain" description="CzcB-like C-terminal circularly permuted SH3-like" evidence="9">
    <location>
        <begin position="354"/>
        <end position="416"/>
    </location>
</feature>
<keyword evidence="4" id="KW-0812">Transmembrane</keyword>
<dbReference type="Pfam" id="PF25869">
    <property type="entry name" value="3HB_CusB"/>
    <property type="match status" value="1"/>
</dbReference>
<gene>
    <name evidence="10" type="ORF">SAMN05444405_101280</name>
</gene>
<keyword evidence="4" id="KW-0472">Membrane</keyword>
<feature type="transmembrane region" description="Helical" evidence="4">
    <location>
        <begin position="20"/>
        <end position="37"/>
    </location>
</feature>
<feature type="domain" description="CusB-like beta-barrel" evidence="8">
    <location>
        <begin position="268"/>
        <end position="344"/>
    </location>
</feature>
<dbReference type="InterPro" id="IPR006143">
    <property type="entry name" value="RND_pump_MFP"/>
</dbReference>
<dbReference type="EMBL" id="FQTV01000001">
    <property type="protein sequence ID" value="SHE39375.1"/>
    <property type="molecule type" value="Genomic_DNA"/>
</dbReference>
<evidence type="ECO:0000259" key="8">
    <source>
        <dbReference type="Pfam" id="PF25954"/>
    </source>
</evidence>
<dbReference type="Pfam" id="PF19335">
    <property type="entry name" value="HMBD"/>
    <property type="match status" value="1"/>
</dbReference>
<dbReference type="InterPro" id="IPR058792">
    <property type="entry name" value="Beta-barrel_RND_2"/>
</dbReference>
<dbReference type="GO" id="GO:0060003">
    <property type="term" value="P:copper ion export"/>
    <property type="evidence" value="ECO:0007669"/>
    <property type="project" value="TreeGrafter"/>
</dbReference>
<feature type="domain" description="CusB-like three alpha-helical bundle" evidence="6">
    <location>
        <begin position="179"/>
        <end position="230"/>
    </location>
</feature>
<dbReference type="GO" id="GO:0022857">
    <property type="term" value="F:transmembrane transporter activity"/>
    <property type="evidence" value="ECO:0007669"/>
    <property type="project" value="InterPro"/>
</dbReference>
<dbReference type="GO" id="GO:0030288">
    <property type="term" value="C:outer membrane-bounded periplasmic space"/>
    <property type="evidence" value="ECO:0007669"/>
    <property type="project" value="TreeGrafter"/>
</dbReference>
<evidence type="ECO:0000313" key="11">
    <source>
        <dbReference type="Proteomes" id="UP000184509"/>
    </source>
</evidence>
<dbReference type="InterPro" id="IPR045800">
    <property type="entry name" value="HMBD"/>
</dbReference>
<reference evidence="10 11" key="1">
    <citation type="submission" date="2016-11" db="EMBL/GenBank/DDBJ databases">
        <authorList>
            <person name="Jaros S."/>
            <person name="Januszkiewicz K."/>
            <person name="Wedrychowicz H."/>
        </authorList>
    </citation>
    <scope>NUCLEOTIDE SEQUENCE [LARGE SCALE GENOMIC DNA]</scope>
    <source>
        <strain evidence="10 11">DSM 26991</strain>
    </source>
</reference>
<evidence type="ECO:0000259" key="5">
    <source>
        <dbReference type="Pfam" id="PF19335"/>
    </source>
</evidence>
<dbReference type="AlphaFoldDB" id="A0A1M4T4R9"/>
<keyword evidence="11" id="KW-1185">Reference proteome</keyword>
<dbReference type="GO" id="GO:0046914">
    <property type="term" value="F:transition metal ion binding"/>
    <property type="evidence" value="ECO:0007669"/>
    <property type="project" value="TreeGrafter"/>
</dbReference>
<evidence type="ECO:0000259" key="6">
    <source>
        <dbReference type="Pfam" id="PF25869"/>
    </source>
</evidence>
<feature type="domain" description="Heavy metal binding" evidence="5">
    <location>
        <begin position="60"/>
        <end position="85"/>
    </location>
</feature>
<dbReference type="InterPro" id="IPR058790">
    <property type="entry name" value="BSH_CusB"/>
</dbReference>
<dbReference type="Pfam" id="PF25975">
    <property type="entry name" value="CzcB_C"/>
    <property type="match status" value="1"/>
</dbReference>
<dbReference type="PANTHER" id="PTHR30097">
    <property type="entry name" value="CATION EFFLUX SYSTEM PROTEIN CUSB"/>
    <property type="match status" value="1"/>
</dbReference>
<dbReference type="Proteomes" id="UP000184509">
    <property type="component" value="Unassembled WGS sequence"/>
</dbReference>
<dbReference type="NCBIfam" id="TIGR01730">
    <property type="entry name" value="RND_mfp"/>
    <property type="match status" value="1"/>
</dbReference>
<dbReference type="InterPro" id="IPR051909">
    <property type="entry name" value="MFP_Cation_Efflux"/>
</dbReference>
<dbReference type="Gene3D" id="6.10.140.730">
    <property type="match status" value="1"/>
</dbReference>
<accession>A0A1M4T4R9</accession>
<dbReference type="InterPro" id="IPR058649">
    <property type="entry name" value="CzcB_C"/>
</dbReference>
<dbReference type="PANTHER" id="PTHR30097:SF15">
    <property type="entry name" value="CATION EFFLUX SYSTEM PROTEIN CUSB"/>
    <property type="match status" value="1"/>
</dbReference>
<proteinExistence type="inferred from homology"/>
<dbReference type="Pfam" id="PF25919">
    <property type="entry name" value="BSH_CusB"/>
    <property type="match status" value="1"/>
</dbReference>
<evidence type="ECO:0000256" key="1">
    <source>
        <dbReference type="ARBA" id="ARBA00009477"/>
    </source>
</evidence>
<name>A0A1M4T4R9_9BACE</name>
<dbReference type="FunFam" id="2.40.30.170:FF:000010">
    <property type="entry name" value="Efflux RND transporter periplasmic adaptor subunit"/>
    <property type="match status" value="1"/>
</dbReference>
<dbReference type="STRING" id="1297750.SAMN05444405_101280"/>
<keyword evidence="4" id="KW-1133">Transmembrane helix</keyword>
<organism evidence="10 11">
    <name type="scientific">Bacteroides luti</name>
    <dbReference type="NCBI Taxonomy" id="1297750"/>
    <lineage>
        <taxon>Bacteria</taxon>
        <taxon>Pseudomonadati</taxon>
        <taxon>Bacteroidota</taxon>
        <taxon>Bacteroidia</taxon>
        <taxon>Bacteroidales</taxon>
        <taxon>Bacteroidaceae</taxon>
        <taxon>Bacteroides</taxon>
    </lineage>
</organism>
<protein>
    <submittedName>
        <fullName evidence="10">Membrane fusion protein, Cu(I)/Ag(I) efflux system</fullName>
    </submittedName>
</protein>
<feature type="domain" description="CusB-like barrel-sandwich hybrid" evidence="7">
    <location>
        <begin position="148"/>
        <end position="264"/>
    </location>
</feature>
<dbReference type="SUPFAM" id="SSF111369">
    <property type="entry name" value="HlyD-like secretion proteins"/>
    <property type="match status" value="1"/>
</dbReference>
<keyword evidence="2" id="KW-0813">Transport</keyword>
<evidence type="ECO:0000259" key="9">
    <source>
        <dbReference type="Pfam" id="PF25975"/>
    </source>
</evidence>
<evidence type="ECO:0000256" key="4">
    <source>
        <dbReference type="SAM" id="Phobius"/>
    </source>
</evidence>
<dbReference type="Pfam" id="PF25954">
    <property type="entry name" value="Beta-barrel_RND_2"/>
    <property type="match status" value="1"/>
</dbReference>